<dbReference type="PANTHER" id="PTHR35329:SF2">
    <property type="entry name" value="CHITIN SYNTHASE EXPORT CHAPERONE"/>
    <property type="match status" value="1"/>
</dbReference>
<keyword evidence="5 11" id="KW-0812">Transmembrane</keyword>
<dbReference type="InParanoid" id="A0A0C3B6H6"/>
<evidence type="ECO:0000256" key="1">
    <source>
        <dbReference type="ARBA" id="ARBA00004477"/>
    </source>
</evidence>
<name>A0A0C3B6H6_PILCF</name>
<feature type="transmembrane region" description="Helical" evidence="11">
    <location>
        <begin position="147"/>
        <end position="168"/>
    </location>
</feature>
<evidence type="ECO:0000256" key="3">
    <source>
        <dbReference type="ARBA" id="ARBA00018354"/>
    </source>
</evidence>
<proteinExistence type="inferred from homology"/>
<feature type="transmembrane region" description="Helical" evidence="11">
    <location>
        <begin position="180"/>
        <end position="206"/>
    </location>
</feature>
<evidence type="ECO:0000256" key="4">
    <source>
        <dbReference type="ARBA" id="ARBA00022448"/>
    </source>
</evidence>
<dbReference type="AlphaFoldDB" id="A0A0C3B6H6"/>
<dbReference type="Pfam" id="PF12271">
    <property type="entry name" value="Chs7"/>
    <property type="match status" value="1"/>
</dbReference>
<accession>A0A0C3B6H6</accession>
<keyword evidence="9 11" id="KW-0472">Membrane</keyword>
<evidence type="ECO:0000256" key="10">
    <source>
        <dbReference type="ARBA" id="ARBA00023316"/>
    </source>
</evidence>
<evidence type="ECO:0000256" key="5">
    <source>
        <dbReference type="ARBA" id="ARBA00022692"/>
    </source>
</evidence>
<keyword evidence="6" id="KW-0256">Endoplasmic reticulum</keyword>
<dbReference type="HOGENOM" id="CLU_050424_1_0_1"/>
<comment type="similarity">
    <text evidence="2">Belongs to the CHS7 family.</text>
</comment>
<comment type="subcellular location">
    <subcellularLocation>
        <location evidence="1">Endoplasmic reticulum membrane</location>
        <topology evidence="1">Multi-pass membrane protein</topology>
    </subcellularLocation>
</comment>
<organism evidence="12 13">
    <name type="scientific">Piloderma croceum (strain F 1598)</name>
    <dbReference type="NCBI Taxonomy" id="765440"/>
    <lineage>
        <taxon>Eukaryota</taxon>
        <taxon>Fungi</taxon>
        <taxon>Dikarya</taxon>
        <taxon>Basidiomycota</taxon>
        <taxon>Agaricomycotina</taxon>
        <taxon>Agaricomycetes</taxon>
        <taxon>Agaricomycetidae</taxon>
        <taxon>Atheliales</taxon>
        <taxon>Atheliaceae</taxon>
        <taxon>Piloderma</taxon>
    </lineage>
</organism>
<feature type="transmembrane region" description="Helical" evidence="11">
    <location>
        <begin position="218"/>
        <end position="239"/>
    </location>
</feature>
<evidence type="ECO:0000256" key="8">
    <source>
        <dbReference type="ARBA" id="ARBA00022989"/>
    </source>
</evidence>
<keyword evidence="7" id="KW-0653">Protein transport</keyword>
<dbReference type="GO" id="GO:0071555">
    <property type="term" value="P:cell wall organization"/>
    <property type="evidence" value="ECO:0007669"/>
    <property type="project" value="UniProtKB-KW"/>
</dbReference>
<evidence type="ECO:0000313" key="12">
    <source>
        <dbReference type="EMBL" id="KIM81838.1"/>
    </source>
</evidence>
<reference evidence="13" key="2">
    <citation type="submission" date="2015-01" db="EMBL/GenBank/DDBJ databases">
        <title>Evolutionary Origins and Diversification of the Mycorrhizal Mutualists.</title>
        <authorList>
            <consortium name="DOE Joint Genome Institute"/>
            <consortium name="Mycorrhizal Genomics Consortium"/>
            <person name="Kohler A."/>
            <person name="Kuo A."/>
            <person name="Nagy L.G."/>
            <person name="Floudas D."/>
            <person name="Copeland A."/>
            <person name="Barry K.W."/>
            <person name="Cichocki N."/>
            <person name="Veneault-Fourrey C."/>
            <person name="LaButti K."/>
            <person name="Lindquist E.A."/>
            <person name="Lipzen A."/>
            <person name="Lundell T."/>
            <person name="Morin E."/>
            <person name="Murat C."/>
            <person name="Riley R."/>
            <person name="Ohm R."/>
            <person name="Sun H."/>
            <person name="Tunlid A."/>
            <person name="Henrissat B."/>
            <person name="Grigoriev I.V."/>
            <person name="Hibbett D.S."/>
            <person name="Martin F."/>
        </authorList>
    </citation>
    <scope>NUCLEOTIDE SEQUENCE [LARGE SCALE GENOMIC DNA]</scope>
    <source>
        <strain evidence="13">F 1598</strain>
    </source>
</reference>
<keyword evidence="4" id="KW-0813">Transport</keyword>
<dbReference type="GO" id="GO:0006457">
    <property type="term" value="P:protein folding"/>
    <property type="evidence" value="ECO:0007669"/>
    <property type="project" value="TreeGrafter"/>
</dbReference>
<evidence type="ECO:0000256" key="7">
    <source>
        <dbReference type="ARBA" id="ARBA00022927"/>
    </source>
</evidence>
<dbReference type="EMBL" id="KN832997">
    <property type="protein sequence ID" value="KIM81838.1"/>
    <property type="molecule type" value="Genomic_DNA"/>
</dbReference>
<evidence type="ECO:0000313" key="13">
    <source>
        <dbReference type="Proteomes" id="UP000054166"/>
    </source>
</evidence>
<evidence type="ECO:0000256" key="6">
    <source>
        <dbReference type="ARBA" id="ARBA00022824"/>
    </source>
</evidence>
<dbReference type="STRING" id="765440.A0A0C3B6H6"/>
<gene>
    <name evidence="12" type="ORF">PILCRDRAFT_821195</name>
</gene>
<reference evidence="12 13" key="1">
    <citation type="submission" date="2014-04" db="EMBL/GenBank/DDBJ databases">
        <authorList>
            <consortium name="DOE Joint Genome Institute"/>
            <person name="Kuo A."/>
            <person name="Tarkka M."/>
            <person name="Buscot F."/>
            <person name="Kohler A."/>
            <person name="Nagy L.G."/>
            <person name="Floudas D."/>
            <person name="Copeland A."/>
            <person name="Barry K.W."/>
            <person name="Cichocki N."/>
            <person name="Veneault-Fourrey C."/>
            <person name="LaButti K."/>
            <person name="Lindquist E.A."/>
            <person name="Lipzen A."/>
            <person name="Lundell T."/>
            <person name="Morin E."/>
            <person name="Murat C."/>
            <person name="Sun H."/>
            <person name="Tunlid A."/>
            <person name="Henrissat B."/>
            <person name="Grigoriev I.V."/>
            <person name="Hibbett D.S."/>
            <person name="Martin F."/>
            <person name="Nordberg H.P."/>
            <person name="Cantor M.N."/>
            <person name="Hua S.X."/>
        </authorList>
    </citation>
    <scope>NUCLEOTIDE SEQUENCE [LARGE SCALE GENOMIC DNA]</scope>
    <source>
        <strain evidence="12 13">F 1598</strain>
    </source>
</reference>
<evidence type="ECO:0000256" key="11">
    <source>
        <dbReference type="SAM" id="Phobius"/>
    </source>
</evidence>
<dbReference type="PANTHER" id="PTHR35329">
    <property type="entry name" value="CHITIN SYNTHASE EXPORT CHAPERONE"/>
    <property type="match status" value="1"/>
</dbReference>
<keyword evidence="10" id="KW-0961">Cell wall biogenesis/degradation</keyword>
<dbReference type="OrthoDB" id="2189463at2759"/>
<feature type="transmembrane region" description="Helical" evidence="11">
    <location>
        <begin position="245"/>
        <end position="265"/>
    </location>
</feature>
<evidence type="ECO:0000256" key="9">
    <source>
        <dbReference type="ARBA" id="ARBA00023136"/>
    </source>
</evidence>
<dbReference type="Proteomes" id="UP000054166">
    <property type="component" value="Unassembled WGS sequence"/>
</dbReference>
<keyword evidence="13" id="KW-1185">Reference proteome</keyword>
<keyword evidence="8 11" id="KW-1133">Transmembrane helix</keyword>
<dbReference type="GO" id="GO:0015031">
    <property type="term" value="P:protein transport"/>
    <property type="evidence" value="ECO:0007669"/>
    <property type="project" value="UniProtKB-KW"/>
</dbReference>
<feature type="transmembrane region" description="Helical" evidence="11">
    <location>
        <begin position="52"/>
        <end position="68"/>
    </location>
</feature>
<evidence type="ECO:0000256" key="2">
    <source>
        <dbReference type="ARBA" id="ARBA00009274"/>
    </source>
</evidence>
<dbReference type="GO" id="GO:0051082">
    <property type="term" value="F:unfolded protein binding"/>
    <property type="evidence" value="ECO:0007669"/>
    <property type="project" value="TreeGrafter"/>
</dbReference>
<dbReference type="InterPro" id="IPR022057">
    <property type="entry name" value="Chs7"/>
</dbReference>
<sequence length="349" mass="38411">MGVQFGSFNSICQTAALIICPLVGSEQGIEPSCYSRNVDVAGTLIFQPSTDFVHIVAIIMTAIMIWHIRSKYTAVGRKEIVMFFWLYAVIELLAIFMDSGIIPTANVSYPWFAAVYTGLVASAYCCILINGFVGFQFAEDGTPLSLWLLRISCLAIFALGFFIAIATFKKIAGFDYAKPVALWIVYILWPVICAAIYVVSQLVLVFRTLDDRWPIGDILFGTAFFVIAQVLLFAFSVTICNAIKHYIDGLFFFTLCMLLSVMMIYKYWDSITREDLEFSVGSKAAVWEVKDPLLAGANGSGGLDYGEEDGTSNYNGGPPASLVGGVSGQQLYSKTGYGGRGYPPQNERY</sequence>
<protein>
    <recommendedName>
        <fullName evidence="3">Chitin synthase export chaperone</fullName>
    </recommendedName>
</protein>
<dbReference type="GO" id="GO:0005789">
    <property type="term" value="C:endoplasmic reticulum membrane"/>
    <property type="evidence" value="ECO:0007669"/>
    <property type="project" value="UniProtKB-SubCell"/>
</dbReference>
<feature type="transmembrane region" description="Helical" evidence="11">
    <location>
        <begin position="109"/>
        <end position="135"/>
    </location>
</feature>
<feature type="transmembrane region" description="Helical" evidence="11">
    <location>
        <begin position="80"/>
        <end position="97"/>
    </location>
</feature>